<dbReference type="PANTHER" id="PTHR30445:SF9">
    <property type="match status" value="1"/>
</dbReference>
<dbReference type="EMBL" id="CP019343">
    <property type="protein sequence ID" value="ARN72693.1"/>
    <property type="molecule type" value="Genomic_DNA"/>
</dbReference>
<keyword evidence="11" id="KW-1185">Reference proteome</keyword>
<name>A0A1X9NF91_9GAMM</name>
<dbReference type="Pfam" id="PF06826">
    <property type="entry name" value="Asp-Al_Ex"/>
    <property type="match status" value="1"/>
</dbReference>
<feature type="transmembrane region" description="Helical" evidence="8">
    <location>
        <begin position="95"/>
        <end position="115"/>
    </location>
</feature>
<comment type="similarity">
    <text evidence="2">Belongs to the AAE transporter (TC 2.A.81) family.</text>
</comment>
<evidence type="ECO:0000256" key="2">
    <source>
        <dbReference type="ARBA" id="ARBA00009854"/>
    </source>
</evidence>
<dbReference type="GO" id="GO:0006813">
    <property type="term" value="P:potassium ion transport"/>
    <property type="evidence" value="ECO:0007669"/>
    <property type="project" value="InterPro"/>
</dbReference>
<evidence type="ECO:0000256" key="7">
    <source>
        <dbReference type="ARBA" id="ARBA00023136"/>
    </source>
</evidence>
<keyword evidence="3" id="KW-0813">Transport</keyword>
<feature type="transmembrane region" description="Helical" evidence="8">
    <location>
        <begin position="12"/>
        <end position="32"/>
    </location>
</feature>
<evidence type="ECO:0000313" key="11">
    <source>
        <dbReference type="Proteomes" id="UP000193450"/>
    </source>
</evidence>
<evidence type="ECO:0000256" key="1">
    <source>
        <dbReference type="ARBA" id="ARBA00004651"/>
    </source>
</evidence>
<dbReference type="GO" id="GO:0008324">
    <property type="term" value="F:monoatomic cation transmembrane transporter activity"/>
    <property type="evidence" value="ECO:0007669"/>
    <property type="project" value="InterPro"/>
</dbReference>
<dbReference type="NCBIfam" id="TIGR01625">
    <property type="entry name" value="YidE_YbjL_dupl"/>
    <property type="match status" value="1"/>
</dbReference>
<feature type="transmembrane region" description="Helical" evidence="8">
    <location>
        <begin position="64"/>
        <end position="83"/>
    </location>
</feature>
<feature type="transmembrane region" description="Helical" evidence="8">
    <location>
        <begin position="398"/>
        <end position="420"/>
    </location>
</feature>
<proteinExistence type="inferred from homology"/>
<dbReference type="InterPro" id="IPR006037">
    <property type="entry name" value="RCK_C"/>
</dbReference>
<accession>A0A1X9NF91</accession>
<keyword evidence="5 8" id="KW-0812">Transmembrane</keyword>
<keyword evidence="4" id="KW-1003">Cell membrane</keyword>
<protein>
    <recommendedName>
        <fullName evidence="9">RCK C-terminal domain-containing protein</fullName>
    </recommendedName>
</protein>
<dbReference type="SUPFAM" id="SSF116726">
    <property type="entry name" value="TrkA C-terminal domain-like"/>
    <property type="match status" value="1"/>
</dbReference>
<dbReference type="OrthoDB" id="5166626at2"/>
<dbReference type="InterPro" id="IPR036721">
    <property type="entry name" value="RCK_C_sf"/>
</dbReference>
<dbReference type="RefSeq" id="WP_085756780.1">
    <property type="nucleotide sequence ID" value="NZ_CP019343.1"/>
</dbReference>
<dbReference type="PROSITE" id="PS51202">
    <property type="entry name" value="RCK_C"/>
    <property type="match status" value="1"/>
</dbReference>
<dbReference type="GO" id="GO:0005886">
    <property type="term" value="C:plasma membrane"/>
    <property type="evidence" value="ECO:0007669"/>
    <property type="project" value="UniProtKB-SubCell"/>
</dbReference>
<reference evidence="10 11" key="1">
    <citation type="submission" date="2016-11" db="EMBL/GenBank/DDBJ databases">
        <title>Trade-off between light-utilization and light-protection in marine flavobacteria.</title>
        <authorList>
            <person name="Kumagai Y."/>
        </authorList>
    </citation>
    <scope>NUCLEOTIDE SEQUENCE [LARGE SCALE GENOMIC DNA]</scope>
    <source>
        <strain evidence="10 11">NBRC 107125</strain>
    </source>
</reference>
<organism evidence="10 11">
    <name type="scientific">Oceanicoccus sagamiensis</name>
    <dbReference type="NCBI Taxonomy" id="716816"/>
    <lineage>
        <taxon>Bacteria</taxon>
        <taxon>Pseudomonadati</taxon>
        <taxon>Pseudomonadota</taxon>
        <taxon>Gammaproteobacteria</taxon>
        <taxon>Cellvibrionales</taxon>
        <taxon>Spongiibacteraceae</taxon>
        <taxon>Oceanicoccus</taxon>
    </lineage>
</organism>
<evidence type="ECO:0000256" key="6">
    <source>
        <dbReference type="ARBA" id="ARBA00022989"/>
    </source>
</evidence>
<dbReference type="AlphaFoldDB" id="A0A1X9NF91"/>
<dbReference type="Pfam" id="PF02080">
    <property type="entry name" value="TrkA_C"/>
    <property type="match status" value="1"/>
</dbReference>
<dbReference type="InterPro" id="IPR050144">
    <property type="entry name" value="AAE_transporter"/>
</dbReference>
<feature type="transmembrane region" description="Helical" evidence="8">
    <location>
        <begin position="39"/>
        <end position="58"/>
    </location>
</feature>
<keyword evidence="7 8" id="KW-0472">Membrane</keyword>
<dbReference type="InterPro" id="IPR006512">
    <property type="entry name" value="YidE_YbjL"/>
</dbReference>
<comment type="subcellular location">
    <subcellularLocation>
        <location evidence="1">Cell membrane</location>
        <topology evidence="1">Multi-pass membrane protein</topology>
    </subcellularLocation>
</comment>
<evidence type="ECO:0000256" key="8">
    <source>
        <dbReference type="SAM" id="Phobius"/>
    </source>
</evidence>
<evidence type="ECO:0000313" key="10">
    <source>
        <dbReference type="EMBL" id="ARN72693.1"/>
    </source>
</evidence>
<keyword evidence="6 8" id="KW-1133">Transmembrane helix</keyword>
<dbReference type="KEGG" id="osg:BST96_00325"/>
<gene>
    <name evidence="10" type="ORF">BST96_00325</name>
</gene>
<sequence>MTESSSFLDVISVLHEQPVLALFLIIGIGYLIGAIRIGTFSLGPVAGVLFAGIFLGNFDFKMDPGAQSVGFALFIFSVGYQAGPRFFDVLRTDGLRYFLLALVVASTGFGVAVALTKVMDFAPGTSAGLLAGGLTSSPTLAAAQEALRSGQVAAPDGISTDAMMDNVATGYAITYIFGLAGLIAIIKLLPNILGIDLKAEAKKLESADASSNSSQMGTVSSRVYRLTNEALTQLSIKELKEKYWDKTSVVRVRRDGNILPIDADDDGDIDIASGKLKLNDELLVLAPIEYYTHALADVGEEIDPKQDFDQFNTGSAKVVVTKKMAIGKTLAELDLPQYYGVLLMGITRMGTVVPCNQDTVVNRGDVLTVMGGQDYVNVLGVDVGHVERDIAETDMVTFAFGIAFGVMIGMLGITVGQLSIGLGSAGACWLLG</sequence>
<dbReference type="STRING" id="716816.BST96_00325"/>
<evidence type="ECO:0000256" key="4">
    <source>
        <dbReference type="ARBA" id="ARBA00022475"/>
    </source>
</evidence>
<feature type="transmembrane region" description="Helical" evidence="8">
    <location>
        <begin position="172"/>
        <end position="193"/>
    </location>
</feature>
<evidence type="ECO:0000256" key="5">
    <source>
        <dbReference type="ARBA" id="ARBA00022692"/>
    </source>
</evidence>
<feature type="domain" description="RCK C-terminal" evidence="9">
    <location>
        <begin position="300"/>
        <end position="385"/>
    </location>
</feature>
<dbReference type="Gene3D" id="3.30.70.1450">
    <property type="entry name" value="Regulator of K+ conductance, C-terminal domain"/>
    <property type="match status" value="1"/>
</dbReference>
<dbReference type="Proteomes" id="UP000193450">
    <property type="component" value="Chromosome"/>
</dbReference>
<evidence type="ECO:0000259" key="9">
    <source>
        <dbReference type="PROSITE" id="PS51202"/>
    </source>
</evidence>
<dbReference type="PANTHER" id="PTHR30445">
    <property type="entry name" value="K(+)_H(+) ANTIPORTER SUBUNIT KHTT"/>
    <property type="match status" value="1"/>
</dbReference>
<evidence type="ECO:0000256" key="3">
    <source>
        <dbReference type="ARBA" id="ARBA00022448"/>
    </source>
</evidence>